<dbReference type="CDD" id="cd05657">
    <property type="entry name" value="M42_glucanase_like"/>
    <property type="match status" value="1"/>
</dbReference>
<comment type="cofactor">
    <cofactor evidence="8">
        <name>a divalent metal cation</name>
        <dbReference type="ChEBI" id="CHEBI:60240"/>
    </cofactor>
    <text evidence="8">Binds 2 divalent metal cations per subunit.</text>
</comment>
<dbReference type="Proteomes" id="UP000295325">
    <property type="component" value="Unassembled WGS sequence"/>
</dbReference>
<evidence type="ECO:0000256" key="8">
    <source>
        <dbReference type="PIRSR" id="PIRSR001123-2"/>
    </source>
</evidence>
<evidence type="ECO:0000313" key="10">
    <source>
        <dbReference type="Proteomes" id="UP000295325"/>
    </source>
</evidence>
<organism evidence="9 10">
    <name type="scientific">Fonticella tunisiensis</name>
    <dbReference type="NCBI Taxonomy" id="1096341"/>
    <lineage>
        <taxon>Bacteria</taxon>
        <taxon>Bacillati</taxon>
        <taxon>Bacillota</taxon>
        <taxon>Clostridia</taxon>
        <taxon>Eubacteriales</taxon>
        <taxon>Clostridiaceae</taxon>
        <taxon>Fonticella</taxon>
    </lineage>
</organism>
<feature type="binding site" evidence="8">
    <location>
        <position position="321"/>
    </location>
    <ligand>
        <name>Zn(2+)</name>
        <dbReference type="ChEBI" id="CHEBI:29105"/>
        <label>2</label>
    </ligand>
</feature>
<name>A0A4R7KPD2_9CLOT</name>
<evidence type="ECO:0000313" key="9">
    <source>
        <dbReference type="EMBL" id="TDT60971.1"/>
    </source>
</evidence>
<protein>
    <submittedName>
        <fullName evidence="9">Putative aminopeptidase FrvX</fullName>
    </submittedName>
</protein>
<comment type="caution">
    <text evidence="9">The sequence shown here is derived from an EMBL/GenBank/DDBJ whole genome shotgun (WGS) entry which is preliminary data.</text>
</comment>
<dbReference type="GO" id="GO:0046872">
    <property type="term" value="F:metal ion binding"/>
    <property type="evidence" value="ECO:0007669"/>
    <property type="project" value="UniProtKB-UniRule"/>
</dbReference>
<keyword evidence="5" id="KW-0378">Hydrolase</keyword>
<evidence type="ECO:0000256" key="1">
    <source>
        <dbReference type="ARBA" id="ARBA00006272"/>
    </source>
</evidence>
<dbReference type="SUPFAM" id="SSF53187">
    <property type="entry name" value="Zn-dependent exopeptidases"/>
    <property type="match status" value="1"/>
</dbReference>
<dbReference type="Pfam" id="PF05343">
    <property type="entry name" value="Peptidase_M42"/>
    <property type="match status" value="1"/>
</dbReference>
<feature type="active site" description="Proton acceptor" evidence="7">
    <location>
        <position position="220"/>
    </location>
</feature>
<feature type="binding site" evidence="8">
    <location>
        <position position="241"/>
    </location>
    <ligand>
        <name>Zn(2+)</name>
        <dbReference type="ChEBI" id="CHEBI:29105"/>
        <label>1</label>
    </ligand>
</feature>
<proteinExistence type="inferred from homology"/>
<feature type="binding site" evidence="8">
    <location>
        <position position="221"/>
    </location>
    <ligand>
        <name>Zn(2+)</name>
        <dbReference type="ChEBI" id="CHEBI:29105"/>
        <label>2</label>
    </ligand>
</feature>
<dbReference type="InterPro" id="IPR023367">
    <property type="entry name" value="Peptidase_M42_dom2"/>
</dbReference>
<dbReference type="InterPro" id="IPR008007">
    <property type="entry name" value="Peptidase_M42"/>
</dbReference>
<dbReference type="SUPFAM" id="SSF101821">
    <property type="entry name" value="Aminopeptidase/glucanase lid domain"/>
    <property type="match status" value="1"/>
</dbReference>
<evidence type="ECO:0000256" key="3">
    <source>
        <dbReference type="ARBA" id="ARBA00022670"/>
    </source>
</evidence>
<feature type="binding site" evidence="8">
    <location>
        <position position="186"/>
    </location>
    <ligand>
        <name>Zn(2+)</name>
        <dbReference type="ChEBI" id="CHEBI:29105"/>
        <label>2</label>
    </ligand>
</feature>
<sequence>MEKYLDYMVEQIINLANIPSPTGFTHEAVKYIKCILDELNANYRVTNKGAVIVSFEGKNNDKERTISAHIDTLGAMVKGIKSNGRIYFTQIGGYMLNSVEGENCTIETIDGKRYTGTILTIKPSVHIHSDAKEIDRKIENMEIVLDEKVSSKEDVEKLGIGVGDFIFFDTRTLVTKSGFIKSRHLDDKASAGILLGIIKYMVENNVTPEYKTNFFFSTYEEVGHGASASIPENTFEFLAVDMGAPGEGQNSTEFDVCICAKDSSGPYDYEFRKRLVNICREKNIGFRVDIYPNYGSDSSSALRAGYDVKTGLIGPGVFASHGYERTHRDGVLNTAKLIMEYINSISE</sequence>
<accession>A0A4R7KPD2</accession>
<comment type="similarity">
    <text evidence="1 6">Belongs to the peptidase M42 family.</text>
</comment>
<dbReference type="Gene3D" id="3.40.630.10">
    <property type="entry name" value="Zn peptidases"/>
    <property type="match status" value="1"/>
</dbReference>
<feature type="binding site" evidence="8">
    <location>
        <position position="69"/>
    </location>
    <ligand>
        <name>Zn(2+)</name>
        <dbReference type="ChEBI" id="CHEBI:29105"/>
        <label>1</label>
    </ligand>
</feature>
<gene>
    <name evidence="9" type="ORF">EDD71_11089</name>
</gene>
<reference evidence="9 10" key="1">
    <citation type="submission" date="2019-03" db="EMBL/GenBank/DDBJ databases">
        <title>Genomic Encyclopedia of Type Strains, Phase IV (KMG-IV): sequencing the most valuable type-strain genomes for metagenomic binning, comparative biology and taxonomic classification.</title>
        <authorList>
            <person name="Goeker M."/>
        </authorList>
    </citation>
    <scope>NUCLEOTIDE SEQUENCE [LARGE SCALE GENOMIC DNA]</scope>
    <source>
        <strain evidence="9 10">DSM 24455</strain>
    </source>
</reference>
<dbReference type="PANTHER" id="PTHR32481:SF7">
    <property type="entry name" value="AMINOPEPTIDASE YHFE-RELATED"/>
    <property type="match status" value="1"/>
</dbReference>
<dbReference type="GO" id="GO:0006508">
    <property type="term" value="P:proteolysis"/>
    <property type="evidence" value="ECO:0007669"/>
    <property type="project" value="UniProtKB-KW"/>
</dbReference>
<dbReference type="AlphaFoldDB" id="A0A4R7KPD2"/>
<evidence type="ECO:0000256" key="5">
    <source>
        <dbReference type="ARBA" id="ARBA00022801"/>
    </source>
</evidence>
<evidence type="ECO:0000256" key="6">
    <source>
        <dbReference type="PIRNR" id="PIRNR001123"/>
    </source>
</evidence>
<keyword evidence="10" id="KW-1185">Reference proteome</keyword>
<evidence type="ECO:0000256" key="4">
    <source>
        <dbReference type="ARBA" id="ARBA00022723"/>
    </source>
</evidence>
<dbReference type="GO" id="GO:0004177">
    <property type="term" value="F:aminopeptidase activity"/>
    <property type="evidence" value="ECO:0007669"/>
    <property type="project" value="UniProtKB-UniRule"/>
</dbReference>
<dbReference type="OrthoDB" id="361940at2"/>
<keyword evidence="2 9" id="KW-0031">Aminopeptidase</keyword>
<dbReference type="InterPro" id="IPR051464">
    <property type="entry name" value="Peptidase_M42_aminopept"/>
</dbReference>
<evidence type="ECO:0000256" key="7">
    <source>
        <dbReference type="PIRSR" id="PIRSR001123-1"/>
    </source>
</evidence>
<keyword evidence="3" id="KW-0645">Protease</keyword>
<evidence type="ECO:0000256" key="2">
    <source>
        <dbReference type="ARBA" id="ARBA00022438"/>
    </source>
</evidence>
<keyword evidence="4 8" id="KW-0479">Metal-binding</keyword>
<dbReference type="Gene3D" id="2.40.30.40">
    <property type="entry name" value="Peptidase M42, domain 2"/>
    <property type="match status" value="1"/>
</dbReference>
<dbReference type="RefSeq" id="WP_133628145.1">
    <property type="nucleotide sequence ID" value="NZ_SOAZ01000010.1"/>
</dbReference>
<feature type="binding site" evidence="8">
    <location>
        <position position="186"/>
    </location>
    <ligand>
        <name>Zn(2+)</name>
        <dbReference type="ChEBI" id="CHEBI:29105"/>
        <label>1</label>
    </ligand>
</feature>
<dbReference type="PANTHER" id="PTHR32481">
    <property type="entry name" value="AMINOPEPTIDASE"/>
    <property type="match status" value="1"/>
</dbReference>
<dbReference type="PIRSF" id="PIRSF001123">
    <property type="entry name" value="PepA_GA"/>
    <property type="match status" value="1"/>
</dbReference>
<dbReference type="EMBL" id="SOAZ01000010">
    <property type="protein sequence ID" value="TDT60971.1"/>
    <property type="molecule type" value="Genomic_DNA"/>
</dbReference>